<gene>
    <name evidence="5" type="ORF">HOP12_03670</name>
</gene>
<accession>A0A849SPD1</accession>
<keyword evidence="3 5" id="KW-0808">Transferase</keyword>
<dbReference type="PANTHER" id="PTHR42832:SF3">
    <property type="entry name" value="L-GLUTAMINE--4-(METHYLSULFANYL)-2-OXOBUTANOATE AMINOTRANSFERASE"/>
    <property type="match status" value="1"/>
</dbReference>
<dbReference type="AlphaFoldDB" id="A0A849SPD1"/>
<sequence>MIHRAAPLNPLLTDPREYPFVRLDRRAKELAPPGVSLIHFGIGDPREETPEFIRATLARSIPKVSSYPTAIGKPELRAAIAGWYQRRYGLVLDPDRHVLPATGTKEAVYLLSFALVGQDASESRRTVVIPSPAYPVYEQSARMAGAQIHFAPLASANAWRFDPAQVPDEVWARTALLWLNDPHNPTGSQLEARHYERVVELSRCHGFWVAGDHAYDELYWGERPRSILEFGFENAIAFHTLSKRSAMTGYRSGFMAGDPRLMEALKRFRPTVGVATPEFVQDTAVAAWNDDAHVAGLRASFAAKRRRMLEFFATCGWQVEAGEATFYLWMKVPDGDDVAFVEQLMRLGVVVTPGSYLGVGGEGFVRWALVPTLASCEEAVTRLAASSDLMRR</sequence>
<evidence type="ECO:0000256" key="1">
    <source>
        <dbReference type="ARBA" id="ARBA00001933"/>
    </source>
</evidence>
<dbReference type="SUPFAM" id="SSF53383">
    <property type="entry name" value="PLP-dependent transferases"/>
    <property type="match status" value="1"/>
</dbReference>
<dbReference type="PANTHER" id="PTHR42832">
    <property type="entry name" value="AMINO ACID AMINOTRANSFERASE"/>
    <property type="match status" value="1"/>
</dbReference>
<dbReference type="InterPro" id="IPR004839">
    <property type="entry name" value="Aminotransferase_I/II_large"/>
</dbReference>
<dbReference type="GO" id="GO:0008483">
    <property type="term" value="F:transaminase activity"/>
    <property type="evidence" value="ECO:0007669"/>
    <property type="project" value="UniProtKB-KW"/>
</dbReference>
<organism evidence="5 6">
    <name type="scientific">Eiseniibacteriota bacterium</name>
    <dbReference type="NCBI Taxonomy" id="2212470"/>
    <lineage>
        <taxon>Bacteria</taxon>
        <taxon>Candidatus Eiseniibacteriota</taxon>
    </lineage>
</organism>
<dbReference type="GO" id="GO:0030170">
    <property type="term" value="F:pyridoxal phosphate binding"/>
    <property type="evidence" value="ECO:0007669"/>
    <property type="project" value="InterPro"/>
</dbReference>
<protein>
    <submittedName>
        <fullName evidence="5">Aminotransferase class I/II-fold pyridoxal phosphate-dependent enzyme</fullName>
    </submittedName>
</protein>
<reference evidence="5 6" key="1">
    <citation type="submission" date="2020-04" db="EMBL/GenBank/DDBJ databases">
        <title>Metagenomic profiling of ammonia- and methane-oxidizing microorganisms in a Dutch drinking water treatment plant.</title>
        <authorList>
            <person name="Poghosyan L."/>
            <person name="Leucker S."/>
        </authorList>
    </citation>
    <scope>NUCLEOTIDE SEQUENCE [LARGE SCALE GENOMIC DNA]</scope>
    <source>
        <strain evidence="5">S-RSF-IL-03</strain>
    </source>
</reference>
<proteinExistence type="predicted"/>
<evidence type="ECO:0000313" key="5">
    <source>
        <dbReference type="EMBL" id="NOT33250.1"/>
    </source>
</evidence>
<dbReference type="Gene3D" id="3.40.640.10">
    <property type="entry name" value="Type I PLP-dependent aspartate aminotransferase-like (Major domain)"/>
    <property type="match status" value="1"/>
</dbReference>
<name>A0A849SPD1_UNCEI</name>
<dbReference type="InterPro" id="IPR050881">
    <property type="entry name" value="LL-DAP_aminotransferase"/>
</dbReference>
<evidence type="ECO:0000256" key="3">
    <source>
        <dbReference type="ARBA" id="ARBA00022679"/>
    </source>
</evidence>
<evidence type="ECO:0000313" key="6">
    <source>
        <dbReference type="Proteomes" id="UP000580839"/>
    </source>
</evidence>
<keyword evidence="2 5" id="KW-0032">Aminotransferase</keyword>
<comment type="cofactor">
    <cofactor evidence="1">
        <name>pyridoxal 5'-phosphate</name>
        <dbReference type="ChEBI" id="CHEBI:597326"/>
    </cofactor>
</comment>
<dbReference type="InterPro" id="IPR015424">
    <property type="entry name" value="PyrdxlP-dep_Trfase"/>
</dbReference>
<evidence type="ECO:0000256" key="2">
    <source>
        <dbReference type="ARBA" id="ARBA00022576"/>
    </source>
</evidence>
<feature type="domain" description="Aminotransferase class I/classII large" evidence="4">
    <location>
        <begin position="37"/>
        <end position="383"/>
    </location>
</feature>
<comment type="caution">
    <text evidence="5">The sequence shown here is derived from an EMBL/GenBank/DDBJ whole genome shotgun (WGS) entry which is preliminary data.</text>
</comment>
<dbReference type="Proteomes" id="UP000580839">
    <property type="component" value="Unassembled WGS sequence"/>
</dbReference>
<dbReference type="InterPro" id="IPR015422">
    <property type="entry name" value="PyrdxlP-dep_Trfase_small"/>
</dbReference>
<dbReference type="EMBL" id="JABFRW010000034">
    <property type="protein sequence ID" value="NOT33250.1"/>
    <property type="molecule type" value="Genomic_DNA"/>
</dbReference>
<dbReference type="Gene3D" id="3.90.1150.10">
    <property type="entry name" value="Aspartate Aminotransferase, domain 1"/>
    <property type="match status" value="1"/>
</dbReference>
<dbReference type="Pfam" id="PF00155">
    <property type="entry name" value="Aminotran_1_2"/>
    <property type="match status" value="1"/>
</dbReference>
<evidence type="ECO:0000259" key="4">
    <source>
        <dbReference type="Pfam" id="PF00155"/>
    </source>
</evidence>
<dbReference type="CDD" id="cd00609">
    <property type="entry name" value="AAT_like"/>
    <property type="match status" value="1"/>
</dbReference>
<dbReference type="InterPro" id="IPR015421">
    <property type="entry name" value="PyrdxlP-dep_Trfase_major"/>
</dbReference>